<accession>A0A5P9P2V6</accession>
<dbReference type="Pfam" id="PF16350">
    <property type="entry name" value="FAO_M"/>
    <property type="match status" value="1"/>
</dbReference>
<dbReference type="GeneID" id="42300655"/>
<dbReference type="KEGG" id="nas:GCU68_06365"/>
<dbReference type="Gene3D" id="3.30.9.10">
    <property type="entry name" value="D-Amino Acid Oxidase, subunit A, domain 2"/>
    <property type="match status" value="1"/>
</dbReference>
<dbReference type="Pfam" id="PF01266">
    <property type="entry name" value="DAO"/>
    <property type="match status" value="1"/>
</dbReference>
<dbReference type="Gene3D" id="3.30.70.1400">
    <property type="entry name" value="Aminomethyltransferase beta-barrel domains"/>
    <property type="match status" value="1"/>
</dbReference>
<dbReference type="Gene3D" id="3.50.50.60">
    <property type="entry name" value="FAD/NAD(P)-binding domain"/>
    <property type="match status" value="1"/>
</dbReference>
<dbReference type="Pfam" id="PF08669">
    <property type="entry name" value="GCV_T_C"/>
    <property type="match status" value="1"/>
</dbReference>
<dbReference type="PANTHER" id="PTHR43757:SF2">
    <property type="entry name" value="AMINOMETHYLTRANSFERASE, MITOCHONDRIAL"/>
    <property type="match status" value="1"/>
</dbReference>
<dbReference type="InterPro" id="IPR006076">
    <property type="entry name" value="FAD-dep_OxRdtase"/>
</dbReference>
<dbReference type="InterPro" id="IPR028896">
    <property type="entry name" value="GcvT/YgfZ/DmdA"/>
</dbReference>
<evidence type="ECO:0000259" key="2">
    <source>
        <dbReference type="Pfam" id="PF01266"/>
    </source>
</evidence>
<protein>
    <submittedName>
        <fullName evidence="6">FAD-dependent oxidoreductase</fullName>
    </submittedName>
</protein>
<feature type="domain" description="FAD dependent oxidoreductase central" evidence="5">
    <location>
        <begin position="395"/>
        <end position="446"/>
    </location>
</feature>
<dbReference type="SUPFAM" id="SSF51905">
    <property type="entry name" value="FAD/NAD(P)-binding domain"/>
    <property type="match status" value="1"/>
</dbReference>
<dbReference type="SUPFAM" id="SSF103025">
    <property type="entry name" value="Folate-binding domain"/>
    <property type="match status" value="1"/>
</dbReference>
<evidence type="ECO:0000313" key="6">
    <source>
        <dbReference type="EMBL" id="QFU82180.1"/>
    </source>
</evidence>
<dbReference type="AlphaFoldDB" id="A0A5P9P2V6"/>
<organism evidence="6 7">
    <name type="scientific">Natronorubrum aibiense</name>
    <dbReference type="NCBI Taxonomy" id="348826"/>
    <lineage>
        <taxon>Archaea</taxon>
        <taxon>Methanobacteriati</taxon>
        <taxon>Methanobacteriota</taxon>
        <taxon>Stenosarchaea group</taxon>
        <taxon>Halobacteria</taxon>
        <taxon>Halobacteriales</taxon>
        <taxon>Natrialbaceae</taxon>
        <taxon>Natronorubrum</taxon>
    </lineage>
</organism>
<proteinExistence type="inferred from homology"/>
<keyword evidence="7" id="KW-1185">Reference proteome</keyword>
<dbReference type="SUPFAM" id="SSF54373">
    <property type="entry name" value="FAD-linked reductases, C-terminal domain"/>
    <property type="match status" value="1"/>
</dbReference>
<evidence type="ECO:0000256" key="1">
    <source>
        <dbReference type="ARBA" id="ARBA00008609"/>
    </source>
</evidence>
<dbReference type="RefSeq" id="WP_152939965.1">
    <property type="nucleotide sequence ID" value="NZ_CP045488.1"/>
</dbReference>
<dbReference type="InterPro" id="IPR027266">
    <property type="entry name" value="TrmE/GcvT-like"/>
</dbReference>
<dbReference type="Proteomes" id="UP000326170">
    <property type="component" value="Chromosome"/>
</dbReference>
<dbReference type="OrthoDB" id="2001at2157"/>
<feature type="domain" description="Aminomethyltransferase C-terminal" evidence="4">
    <location>
        <begin position="749"/>
        <end position="830"/>
    </location>
</feature>
<feature type="domain" description="GCVT N-terminal" evidence="3">
    <location>
        <begin position="448"/>
        <end position="730"/>
    </location>
</feature>
<dbReference type="InterPro" id="IPR013977">
    <property type="entry name" value="GcvT_C"/>
</dbReference>
<dbReference type="Gene3D" id="2.40.30.110">
    <property type="entry name" value="Aminomethyltransferase beta-barrel domains"/>
    <property type="match status" value="1"/>
</dbReference>
<sequence length="838" mass="92219">MSTGNTIPDRAGTVIVGAGCVGCSAAYHLTQLGREDIVVVDQGPLFETGGSTSHAPGLVFQTGGNKLMTRMASYTRELYEELESFRTCGGIEVAYTEDRWEYLKRKLERGQAYGIEDGELLSPDAVADRVPQLDSDTIHGGYYVPTDGKAHAVDASATMAERARAAGAEFYGETTVTDLEVEGGEIQAVVTDRGRIAADEVLLATNIWGPLFGDMVDVDIPLVPCAHQYLVSDELPELAGASREIEQPLLRHQDRSLYFRQHGESYGIGSYNHEPLLVDPEDIYGPDQLEDLGLEYPSLREFTEEHFYENTHPDHDQTAYDAACELVPSLRDAEFESAINGMFCFTPDGMPILGPTEEIDGLWWALAIWVTQSGGAGSVVAHWMEDGIPRLDGERVDATGAHLSRFQPHTGSREYTRGRGAQQYQEVYQLIHPREQPQGQRGLRRSPFYGRQQELGAEFYDSGGWEMPQWYETNESLLEEYDVPDRPDWLDRNWSKAQGVEHQAVRDRVAMVDMTTYTGIEVTGDGATDLLQGLLTNDIDVSPGRIRYAAMCNADGGVLADVTVARLADDRYMVFTGGGNSATLHSRWIREHAPDDGSVAVTTHDSSMCGIGVFGPDARSVLSSLVETDLSNDAFPFYTAQETYLESIPVTMLRLSYAGELGWELYAPMEYGAQLWQTIEDAGEAYGIVPMGWEALDSTSMEKGFRLWGTDITPEYNPYEAGIGFAVDLETDFVGKDALLEAKDAGIDRKIAPITLDEPGAVVDAGHPVLDPDSGDVLGDVVRADYGYTIDAGIAYAYLPVEYAEAGCDVEISYENERHAATVRDEPLFDPDREKMIC</sequence>
<dbReference type="SUPFAM" id="SSF101790">
    <property type="entry name" value="Aminomethyltransferase beta-barrel domain"/>
    <property type="match status" value="1"/>
</dbReference>
<feature type="domain" description="FAD dependent oxidoreductase" evidence="2">
    <location>
        <begin position="14"/>
        <end position="383"/>
    </location>
</feature>
<comment type="similarity">
    <text evidence="1">Belongs to the GcvT family.</text>
</comment>
<dbReference type="Pfam" id="PF01571">
    <property type="entry name" value="GCV_T"/>
    <property type="match status" value="1"/>
</dbReference>
<evidence type="ECO:0000259" key="5">
    <source>
        <dbReference type="Pfam" id="PF16350"/>
    </source>
</evidence>
<gene>
    <name evidence="6" type="ORF">GCU68_06365</name>
</gene>
<reference evidence="6 7" key="1">
    <citation type="journal article" date="2007" name="Int. J. Syst. Evol. Microbiol.">
        <title>Natronorubrum sulfidifaciens sp. nov., an extremely haloalkaliphilic archaeon isolated from Aiding salt lake in Xin-Jiang, China.</title>
        <authorList>
            <person name="Cui H.L."/>
            <person name="Tohty D."/>
            <person name="Liu H.C."/>
            <person name="Liu S.J."/>
            <person name="Oren A."/>
            <person name="Zhou P.J."/>
        </authorList>
    </citation>
    <scope>NUCLEOTIDE SEQUENCE [LARGE SCALE GENOMIC DNA]</scope>
    <source>
        <strain evidence="6 7">7-3</strain>
    </source>
</reference>
<dbReference type="InterPro" id="IPR006222">
    <property type="entry name" value="GCVT_N"/>
</dbReference>
<evidence type="ECO:0000259" key="4">
    <source>
        <dbReference type="Pfam" id="PF08669"/>
    </source>
</evidence>
<dbReference type="InterPro" id="IPR032503">
    <property type="entry name" value="FAO_M"/>
</dbReference>
<dbReference type="InterPro" id="IPR029043">
    <property type="entry name" value="GcvT/YgfZ_C"/>
</dbReference>
<dbReference type="InterPro" id="IPR036188">
    <property type="entry name" value="FAD/NAD-bd_sf"/>
</dbReference>
<evidence type="ECO:0000313" key="7">
    <source>
        <dbReference type="Proteomes" id="UP000326170"/>
    </source>
</evidence>
<dbReference type="Gene3D" id="3.30.1360.120">
    <property type="entry name" value="Probable tRNA modification gtpase trme, domain 1"/>
    <property type="match status" value="1"/>
</dbReference>
<dbReference type="PANTHER" id="PTHR43757">
    <property type="entry name" value="AMINOMETHYLTRANSFERASE"/>
    <property type="match status" value="1"/>
</dbReference>
<name>A0A5P9P2V6_9EURY</name>
<evidence type="ECO:0000259" key="3">
    <source>
        <dbReference type="Pfam" id="PF01571"/>
    </source>
</evidence>
<dbReference type="EMBL" id="CP045488">
    <property type="protein sequence ID" value="QFU82180.1"/>
    <property type="molecule type" value="Genomic_DNA"/>
</dbReference>